<name>A0A9P8BSU0_9FUNG</name>
<dbReference type="Proteomes" id="UP000707451">
    <property type="component" value="Unassembled WGS sequence"/>
</dbReference>
<dbReference type="Pfam" id="PF13460">
    <property type="entry name" value="NAD_binding_10"/>
    <property type="match status" value="1"/>
</dbReference>
<dbReference type="EMBL" id="JAHRHY010000008">
    <property type="protein sequence ID" value="KAG9067509.1"/>
    <property type="molecule type" value="Genomic_DNA"/>
</dbReference>
<reference evidence="2" key="1">
    <citation type="submission" date="2021-06" db="EMBL/GenBank/DDBJ databases">
        <title>Genome Sequence of Mortierella hyaline Strain SCG-10, a Cold-Adapted, Nitrate-Reducing Fungus Isolated from Soil in Minnesota, USA.</title>
        <authorList>
            <person name="Aldossari N."/>
        </authorList>
    </citation>
    <scope>NUCLEOTIDE SEQUENCE</scope>
    <source>
        <strain evidence="2">SCG-10</strain>
    </source>
</reference>
<comment type="caution">
    <text evidence="2">The sequence shown here is derived from an EMBL/GenBank/DDBJ whole genome shotgun (WGS) entry which is preliminary data.</text>
</comment>
<sequence length="283" mass="30023">MSIATTQQQIAFFGATGGCTNACLVHTLNAGFHATTLARTPSKLTSMLLAQGLAQSTLDSQLTIVKGDISDISAIKSVLTNNSATFQVASQIISGIGGAPKIQKSLRRPVTVDNPEICATATKNIVQALQEIYEAQPSTAQHKPSITVISSTGISDVKEDVPFGFRTLYHVGLATPHKDKKEMERLVLENSGAGGAFCGAVIVRPSLLTGDQSVKGGKGWGKLKVGREEEPAVGYTVHRADVGEWIFEKVVKAGDCGESFFGQKVTLTTLEFDLFQSEIAKIA</sequence>
<dbReference type="SUPFAM" id="SSF51735">
    <property type="entry name" value="NAD(P)-binding Rossmann-fold domains"/>
    <property type="match status" value="1"/>
</dbReference>
<evidence type="ECO:0000259" key="1">
    <source>
        <dbReference type="Pfam" id="PF13460"/>
    </source>
</evidence>
<dbReference type="InterPro" id="IPR036291">
    <property type="entry name" value="NAD(P)-bd_dom_sf"/>
</dbReference>
<evidence type="ECO:0000313" key="2">
    <source>
        <dbReference type="EMBL" id="KAG9067509.1"/>
    </source>
</evidence>
<feature type="domain" description="NAD(P)-binding" evidence="1">
    <location>
        <begin position="14"/>
        <end position="248"/>
    </location>
</feature>
<gene>
    <name evidence="2" type="ORF">KI688_012292</name>
</gene>
<proteinExistence type="predicted"/>
<dbReference type="OrthoDB" id="63935at2759"/>
<dbReference type="PANTHER" id="PTHR15020:SF50">
    <property type="entry name" value="UPF0659 PROTEIN YMR090W"/>
    <property type="match status" value="1"/>
</dbReference>
<dbReference type="InterPro" id="IPR016040">
    <property type="entry name" value="NAD(P)-bd_dom"/>
</dbReference>
<dbReference type="AlphaFoldDB" id="A0A9P8BSU0"/>
<protein>
    <recommendedName>
        <fullName evidence="1">NAD(P)-binding domain-containing protein</fullName>
    </recommendedName>
</protein>
<dbReference type="PANTHER" id="PTHR15020">
    <property type="entry name" value="FLAVIN REDUCTASE-RELATED"/>
    <property type="match status" value="1"/>
</dbReference>
<keyword evidence="3" id="KW-1185">Reference proteome</keyword>
<evidence type="ECO:0000313" key="3">
    <source>
        <dbReference type="Proteomes" id="UP000707451"/>
    </source>
</evidence>
<dbReference type="Gene3D" id="3.40.50.720">
    <property type="entry name" value="NAD(P)-binding Rossmann-like Domain"/>
    <property type="match status" value="1"/>
</dbReference>
<organism evidence="2 3">
    <name type="scientific">Linnemannia hyalina</name>
    <dbReference type="NCBI Taxonomy" id="64524"/>
    <lineage>
        <taxon>Eukaryota</taxon>
        <taxon>Fungi</taxon>
        <taxon>Fungi incertae sedis</taxon>
        <taxon>Mucoromycota</taxon>
        <taxon>Mortierellomycotina</taxon>
        <taxon>Mortierellomycetes</taxon>
        <taxon>Mortierellales</taxon>
        <taxon>Mortierellaceae</taxon>
        <taxon>Linnemannia</taxon>
    </lineage>
</organism>
<accession>A0A9P8BSU0</accession>